<keyword evidence="2" id="KW-1185">Reference proteome</keyword>
<evidence type="ECO:0000313" key="1">
    <source>
        <dbReference type="EMBL" id="KAK4357815.1"/>
    </source>
</evidence>
<dbReference type="EMBL" id="JAVYJV010000012">
    <property type="protein sequence ID" value="KAK4357815.1"/>
    <property type="molecule type" value="Genomic_DNA"/>
</dbReference>
<reference evidence="1" key="1">
    <citation type="submission" date="2023-12" db="EMBL/GenBank/DDBJ databases">
        <title>Genome assembly of Anisodus tanguticus.</title>
        <authorList>
            <person name="Wang Y.-J."/>
        </authorList>
    </citation>
    <scope>NUCLEOTIDE SEQUENCE</scope>
    <source>
        <strain evidence="1">KB-2021</strain>
        <tissue evidence="1">Leaf</tissue>
    </source>
</reference>
<organism evidence="1 2">
    <name type="scientific">Anisodus tanguticus</name>
    <dbReference type="NCBI Taxonomy" id="243964"/>
    <lineage>
        <taxon>Eukaryota</taxon>
        <taxon>Viridiplantae</taxon>
        <taxon>Streptophyta</taxon>
        <taxon>Embryophyta</taxon>
        <taxon>Tracheophyta</taxon>
        <taxon>Spermatophyta</taxon>
        <taxon>Magnoliopsida</taxon>
        <taxon>eudicotyledons</taxon>
        <taxon>Gunneridae</taxon>
        <taxon>Pentapetalae</taxon>
        <taxon>asterids</taxon>
        <taxon>lamiids</taxon>
        <taxon>Solanales</taxon>
        <taxon>Solanaceae</taxon>
        <taxon>Solanoideae</taxon>
        <taxon>Hyoscyameae</taxon>
        <taxon>Anisodus</taxon>
    </lineage>
</organism>
<dbReference type="Proteomes" id="UP001291623">
    <property type="component" value="Unassembled WGS sequence"/>
</dbReference>
<dbReference type="AlphaFoldDB" id="A0AAE1RT28"/>
<name>A0AAE1RT28_9SOLA</name>
<protein>
    <submittedName>
        <fullName evidence="1">Uncharacterized protein</fullName>
    </submittedName>
</protein>
<sequence length="153" mass="17858">MRCIGDLEPWKLTVNIIIHQDIVNGLKAYLEEANTLWRQPGYMKELPISLWDIHVIRGLPIDGSPYKEVVLEAVEITGANETNERFIHRTCEYLFIAFQHLQEGETHIPRVPLSKWIKFWCKRSLRYEPTPARKEKKSARLKSTYNPTGAILE</sequence>
<evidence type="ECO:0000313" key="2">
    <source>
        <dbReference type="Proteomes" id="UP001291623"/>
    </source>
</evidence>
<comment type="caution">
    <text evidence="1">The sequence shown here is derived from an EMBL/GenBank/DDBJ whole genome shotgun (WGS) entry which is preliminary data.</text>
</comment>
<gene>
    <name evidence="1" type="ORF">RND71_023425</name>
</gene>
<proteinExistence type="predicted"/>
<accession>A0AAE1RT28</accession>